<keyword evidence="2" id="KW-1185">Reference proteome</keyword>
<dbReference type="Proteomes" id="UP000828941">
    <property type="component" value="Chromosome 5"/>
</dbReference>
<comment type="caution">
    <text evidence="1">The sequence shown here is derived from an EMBL/GenBank/DDBJ whole genome shotgun (WGS) entry which is preliminary data.</text>
</comment>
<dbReference type="EMBL" id="CM039430">
    <property type="protein sequence ID" value="KAI4345020.1"/>
    <property type="molecule type" value="Genomic_DNA"/>
</dbReference>
<proteinExistence type="predicted"/>
<evidence type="ECO:0000313" key="2">
    <source>
        <dbReference type="Proteomes" id="UP000828941"/>
    </source>
</evidence>
<accession>A0ACB9PEG3</accession>
<gene>
    <name evidence="1" type="ORF">L6164_012190</name>
</gene>
<name>A0ACB9PEG3_BAUVA</name>
<sequence length="578" mass="65440">MLRRSKHGAFCTTINLLNFTASFLYSSRAFSKSGRNLTYPETNTSKLIVPTKPTSFSSQILQISNKTSSPVVNSVCSLLSDPMSCTEDLDNLLNSYKGELNSNFVLGVLMSYKQLGRTKTLKFFSWAGSQMGFKFDDSVVEYMADFLGRRKLFDDMKCLLMTVSSHNGRVSCRTISTCIRFLGRQGRIREALSLFEEMETVFRCKPDNLVYNNVLFVLCKKQMSTELIDLALTIFQRIESPDTYSFSNLLIGLCKLRKFDTALEIFGQMNKAGALPTRSALNLLIGELCLVSEKDGYVEKVRVKNTRRPYTILVPNLSGNSGAIQPAVAVFWTIYSSGLLPSTFVIVRLLSELCRLGKTEEAIEVLNIVEERKLTCLVEGYSIVIKAVCEHRQLDEASHLFGRMFAQGLKPKLVVYNSIISMLCKLGSLGDATRVFEIMNKNRCLPDNITYSALIHAHCERKNWKAAFDLLIEMLGMGCLPHFHTYNLVDNLLREHDQLDLCLKLERKLENQKLQKLCKSGQLGAASEKLKSMLEKGFLPSAYVRDTFEHEFRKCGKLKMAQQLLQKIEKVQEPEEIM</sequence>
<evidence type="ECO:0000313" key="1">
    <source>
        <dbReference type="EMBL" id="KAI4345020.1"/>
    </source>
</evidence>
<protein>
    <submittedName>
        <fullName evidence="1">Uncharacterized protein</fullName>
    </submittedName>
</protein>
<organism evidence="1 2">
    <name type="scientific">Bauhinia variegata</name>
    <name type="common">Purple orchid tree</name>
    <name type="synonym">Phanera variegata</name>
    <dbReference type="NCBI Taxonomy" id="167791"/>
    <lineage>
        <taxon>Eukaryota</taxon>
        <taxon>Viridiplantae</taxon>
        <taxon>Streptophyta</taxon>
        <taxon>Embryophyta</taxon>
        <taxon>Tracheophyta</taxon>
        <taxon>Spermatophyta</taxon>
        <taxon>Magnoliopsida</taxon>
        <taxon>eudicotyledons</taxon>
        <taxon>Gunneridae</taxon>
        <taxon>Pentapetalae</taxon>
        <taxon>rosids</taxon>
        <taxon>fabids</taxon>
        <taxon>Fabales</taxon>
        <taxon>Fabaceae</taxon>
        <taxon>Cercidoideae</taxon>
        <taxon>Cercideae</taxon>
        <taxon>Bauhiniinae</taxon>
        <taxon>Bauhinia</taxon>
    </lineage>
</organism>
<reference evidence="1 2" key="1">
    <citation type="journal article" date="2022" name="DNA Res.">
        <title>Chromosomal-level genome assembly of the orchid tree Bauhinia variegata (Leguminosae; Cercidoideae) supports the allotetraploid origin hypothesis of Bauhinia.</title>
        <authorList>
            <person name="Zhong Y."/>
            <person name="Chen Y."/>
            <person name="Zheng D."/>
            <person name="Pang J."/>
            <person name="Liu Y."/>
            <person name="Luo S."/>
            <person name="Meng S."/>
            <person name="Qian L."/>
            <person name="Wei D."/>
            <person name="Dai S."/>
            <person name="Zhou R."/>
        </authorList>
    </citation>
    <scope>NUCLEOTIDE SEQUENCE [LARGE SCALE GENOMIC DNA]</scope>
    <source>
        <strain evidence="1">BV-YZ2020</strain>
    </source>
</reference>